<evidence type="ECO:0000313" key="2">
    <source>
        <dbReference type="Proteomes" id="UP000789405"/>
    </source>
</evidence>
<protein>
    <submittedName>
        <fullName evidence="1">1048_t:CDS:1</fullName>
    </submittedName>
</protein>
<dbReference type="Proteomes" id="UP000789405">
    <property type="component" value="Unassembled WGS sequence"/>
</dbReference>
<feature type="non-terminal residue" evidence="1">
    <location>
        <position position="1"/>
    </location>
</feature>
<evidence type="ECO:0000313" key="1">
    <source>
        <dbReference type="EMBL" id="CAG8548165.1"/>
    </source>
</evidence>
<name>A0A9N9AZF2_9GLOM</name>
<keyword evidence="2" id="KW-1185">Reference proteome</keyword>
<dbReference type="AlphaFoldDB" id="A0A9N9AZF2"/>
<sequence length="39" mass="4426">EFDLSDGFGAVLFLYLLRMKSFTNGSGNVRKWKNLNLSS</sequence>
<comment type="caution">
    <text evidence="1">The sequence shown here is derived from an EMBL/GenBank/DDBJ whole genome shotgun (WGS) entry which is preliminary data.</text>
</comment>
<proteinExistence type="predicted"/>
<dbReference type="EMBL" id="CAJVPY010002089">
    <property type="protein sequence ID" value="CAG8548165.1"/>
    <property type="molecule type" value="Genomic_DNA"/>
</dbReference>
<reference evidence="1" key="1">
    <citation type="submission" date="2021-06" db="EMBL/GenBank/DDBJ databases">
        <authorList>
            <person name="Kallberg Y."/>
            <person name="Tangrot J."/>
            <person name="Rosling A."/>
        </authorList>
    </citation>
    <scope>NUCLEOTIDE SEQUENCE</scope>
    <source>
        <strain evidence="1">MA453B</strain>
    </source>
</reference>
<gene>
    <name evidence="1" type="ORF">DERYTH_LOCUS5135</name>
</gene>
<accession>A0A9N9AZF2</accession>
<organism evidence="1 2">
    <name type="scientific">Dentiscutata erythropus</name>
    <dbReference type="NCBI Taxonomy" id="1348616"/>
    <lineage>
        <taxon>Eukaryota</taxon>
        <taxon>Fungi</taxon>
        <taxon>Fungi incertae sedis</taxon>
        <taxon>Mucoromycota</taxon>
        <taxon>Glomeromycotina</taxon>
        <taxon>Glomeromycetes</taxon>
        <taxon>Diversisporales</taxon>
        <taxon>Gigasporaceae</taxon>
        <taxon>Dentiscutata</taxon>
    </lineage>
</organism>